<name>A0A2V1JNV7_EUBRA</name>
<accession>A0A2V1JNV7</accession>
<comment type="caution">
    <text evidence="1">The sequence shown here is derived from an EMBL/GenBank/DDBJ whole genome shotgun (WGS) entry which is preliminary data.</text>
</comment>
<dbReference type="Proteomes" id="UP000245288">
    <property type="component" value="Unassembled WGS sequence"/>
</dbReference>
<reference evidence="1 2" key="1">
    <citation type="submission" date="2014-09" db="EMBL/GenBank/DDBJ databases">
        <title>Butyrate-producing bacteria isolated from human gut.</title>
        <authorList>
            <person name="Zhang Q."/>
            <person name="Zhao L."/>
        </authorList>
    </citation>
    <scope>NUCLEOTIDE SEQUENCE [LARGE SCALE GENOMIC DNA]</scope>
    <source>
        <strain evidence="1 2">21</strain>
    </source>
</reference>
<organism evidence="1 2">
    <name type="scientific">Eubacterium ramulus</name>
    <dbReference type="NCBI Taxonomy" id="39490"/>
    <lineage>
        <taxon>Bacteria</taxon>
        <taxon>Bacillati</taxon>
        <taxon>Bacillota</taxon>
        <taxon>Clostridia</taxon>
        <taxon>Eubacteriales</taxon>
        <taxon>Eubacteriaceae</taxon>
        <taxon>Eubacterium</taxon>
    </lineage>
</organism>
<dbReference type="EMBL" id="JRFU01000101">
    <property type="protein sequence ID" value="PWE86570.1"/>
    <property type="molecule type" value="Genomic_DNA"/>
</dbReference>
<gene>
    <name evidence="1" type="ORF">LG34_09210</name>
</gene>
<protein>
    <submittedName>
        <fullName evidence="1">Uncharacterized protein</fullName>
    </submittedName>
</protein>
<keyword evidence="2" id="KW-1185">Reference proteome</keyword>
<evidence type="ECO:0000313" key="2">
    <source>
        <dbReference type="Proteomes" id="UP000245288"/>
    </source>
</evidence>
<dbReference type="AlphaFoldDB" id="A0A2V1JNV7"/>
<sequence>MNNFVFPIYKSNTVNAYRNTFGQFDKDSLEKKGNFDFCLREEKSGKFVLERITEGKVPNAHRMTVICPHHDQHRMTAIDNHTFICTECDPRLSH</sequence>
<evidence type="ECO:0000313" key="1">
    <source>
        <dbReference type="EMBL" id="PWE86570.1"/>
    </source>
</evidence>
<proteinExistence type="predicted"/>
<dbReference type="RefSeq" id="WP_109215756.1">
    <property type="nucleotide sequence ID" value="NZ_CAJLEE010000109.1"/>
</dbReference>